<evidence type="ECO:0000256" key="3">
    <source>
        <dbReference type="ARBA" id="ARBA00012105"/>
    </source>
</evidence>
<proteinExistence type="evidence at transcript level"/>
<dbReference type="GO" id="GO:0005739">
    <property type="term" value="C:mitochondrion"/>
    <property type="evidence" value="ECO:0007669"/>
    <property type="project" value="TreeGrafter"/>
</dbReference>
<comment type="catalytic activity">
    <reaction evidence="14">
        <text>riboflavin + ATP = FMN + ADP + H(+)</text>
        <dbReference type="Rhea" id="RHEA:14357"/>
        <dbReference type="ChEBI" id="CHEBI:15378"/>
        <dbReference type="ChEBI" id="CHEBI:30616"/>
        <dbReference type="ChEBI" id="CHEBI:57986"/>
        <dbReference type="ChEBI" id="CHEBI:58210"/>
        <dbReference type="ChEBI" id="CHEBI:456216"/>
        <dbReference type="EC" id="2.7.1.26"/>
    </reaction>
    <physiologicalReaction direction="left-to-right" evidence="14">
        <dbReference type="Rhea" id="RHEA:14358"/>
    </physiologicalReaction>
</comment>
<evidence type="ECO:0000256" key="7">
    <source>
        <dbReference type="ARBA" id="ARBA00022679"/>
    </source>
</evidence>
<sequence length="171" mass="19238">MPVFPSKLSSNGVKCLPLFIRGTVVKGYGRGSKQLGIPTANFSQDLVTKAPAELECGVYYGWASVNDGPVNKMVMSVGWNPYYKNEKKSMETHIMHKFSEDFYGAMLKVVVLGYLRPEKNFSSLDDLVAAIKTDIQDADEALERAEWRHFKDHKFFTEKIANGPEIVHTET</sequence>
<comment type="cofactor">
    <cofactor evidence="1">
        <name>Zn(2+)</name>
        <dbReference type="ChEBI" id="CHEBI:29105"/>
    </cofactor>
</comment>
<keyword evidence="12" id="KW-0067">ATP-binding</keyword>
<dbReference type="InterPro" id="IPR023468">
    <property type="entry name" value="Riboflavin_kinase"/>
</dbReference>
<evidence type="ECO:0000256" key="4">
    <source>
        <dbReference type="ARBA" id="ARBA00017394"/>
    </source>
</evidence>
<dbReference type="GO" id="GO:0046872">
    <property type="term" value="F:metal ion binding"/>
    <property type="evidence" value="ECO:0007669"/>
    <property type="project" value="UniProtKB-KW"/>
</dbReference>
<keyword evidence="6" id="KW-0288">FMN</keyword>
<evidence type="ECO:0000256" key="11">
    <source>
        <dbReference type="ARBA" id="ARBA00022833"/>
    </source>
</evidence>
<keyword evidence="11" id="KW-0862">Zinc</keyword>
<comment type="function">
    <text evidence="15">Catalyzes the phosphorylation of riboflavin (vitamin B2) to form flavin-mononucleotide (FMN), hence rate-limiting enzyme in the synthesis of FAD. Essential for TNF-induced reactive oxygen species (ROS) production. Through its interaction with both TNFRSF1A and CYBA, physically and functionally couples TNFRSF1A to NADPH oxidase. TNF-activation of RFK may enhance the incorporation of FAD in NADPH oxidase, a critical step for the assembly and activation of NADPH oxidase.</text>
</comment>
<evidence type="ECO:0000259" key="17">
    <source>
        <dbReference type="SMART" id="SM00904"/>
    </source>
</evidence>
<evidence type="ECO:0000256" key="6">
    <source>
        <dbReference type="ARBA" id="ARBA00022643"/>
    </source>
</evidence>
<dbReference type="UniPathway" id="UPA00276">
    <property type="reaction ID" value="UER00406"/>
</dbReference>
<evidence type="ECO:0000256" key="9">
    <source>
        <dbReference type="ARBA" id="ARBA00022741"/>
    </source>
</evidence>
<dbReference type="GO" id="GO:0009231">
    <property type="term" value="P:riboflavin biosynthetic process"/>
    <property type="evidence" value="ECO:0007669"/>
    <property type="project" value="InterPro"/>
</dbReference>
<evidence type="ECO:0000256" key="13">
    <source>
        <dbReference type="ARBA" id="ARBA00029789"/>
    </source>
</evidence>
<dbReference type="FunFam" id="2.40.30.30:FF:000002">
    <property type="entry name" value="Riboflavin kinase, putative"/>
    <property type="match status" value="1"/>
</dbReference>
<evidence type="ECO:0000256" key="12">
    <source>
        <dbReference type="ARBA" id="ARBA00022840"/>
    </source>
</evidence>
<feature type="domain" description="Riboflavin kinase" evidence="17">
    <location>
        <begin position="15"/>
        <end position="143"/>
    </location>
</feature>
<dbReference type="PANTHER" id="PTHR22749:SF6">
    <property type="entry name" value="RIBOFLAVIN KINASE"/>
    <property type="match status" value="1"/>
</dbReference>
<dbReference type="PANTHER" id="PTHR22749">
    <property type="entry name" value="RIBOFLAVIN KINASE/FMN ADENYLYLTRANSFERASE"/>
    <property type="match status" value="1"/>
</dbReference>
<keyword evidence="8" id="KW-0479">Metal-binding</keyword>
<dbReference type="Gene3D" id="2.40.30.30">
    <property type="entry name" value="Riboflavin kinase-like"/>
    <property type="match status" value="1"/>
</dbReference>
<dbReference type="EC" id="2.7.1.26" evidence="3"/>
<evidence type="ECO:0000256" key="15">
    <source>
        <dbReference type="ARBA" id="ARBA00054097"/>
    </source>
</evidence>
<keyword evidence="7" id="KW-0808">Transferase</keyword>
<dbReference type="InterPro" id="IPR023465">
    <property type="entry name" value="Riboflavin_kinase_dom_sf"/>
</dbReference>
<organism evidence="18">
    <name type="scientific">Amblyomma cajennense</name>
    <name type="common">Cayenne tick</name>
    <name type="synonym">Acarus cajennensis</name>
    <dbReference type="NCBI Taxonomy" id="34607"/>
    <lineage>
        <taxon>Eukaryota</taxon>
        <taxon>Metazoa</taxon>
        <taxon>Ecdysozoa</taxon>
        <taxon>Arthropoda</taxon>
        <taxon>Chelicerata</taxon>
        <taxon>Arachnida</taxon>
        <taxon>Acari</taxon>
        <taxon>Parasitiformes</taxon>
        <taxon>Ixodida</taxon>
        <taxon>Ixodoidea</taxon>
        <taxon>Ixodidae</taxon>
        <taxon>Amblyomminae</taxon>
        <taxon>Amblyomma</taxon>
    </lineage>
</organism>
<dbReference type="EMBL" id="GBBK01004007">
    <property type="protein sequence ID" value="JAC20475.1"/>
    <property type="molecule type" value="mRNA"/>
</dbReference>
<evidence type="ECO:0000256" key="10">
    <source>
        <dbReference type="ARBA" id="ARBA00022777"/>
    </source>
</evidence>
<comment type="pathway">
    <text evidence="2">Cofactor biosynthesis; FMN biosynthesis; FMN from riboflavin (ATP route): step 1/1.</text>
</comment>
<reference evidence="18" key="1">
    <citation type="submission" date="2014-03" db="EMBL/GenBank/DDBJ databases">
        <title>The sialotranscriptome of Amblyomma triste, Amblyomma parvum and Amblyomma cajennense ticks, uncovered by 454-based RNA-seq.</title>
        <authorList>
            <person name="Garcia G.R."/>
            <person name="Gardinassi L.G."/>
            <person name="Ribeiro J.M."/>
            <person name="Anatriello E."/>
            <person name="Ferreira B.R."/>
            <person name="Moreira H.N."/>
            <person name="Mafra C."/>
            <person name="Olegario M.M."/>
            <person name="Szabo P.J."/>
            <person name="Miranda-Santos I.K."/>
            <person name="Maruyama S.R."/>
        </authorList>
    </citation>
    <scope>NUCLEOTIDE SEQUENCE</scope>
    <source>
        <strain evidence="18">Uberlandia</strain>
        <tissue evidence="18">Salivary glands</tissue>
    </source>
</reference>
<keyword evidence="10 18" id="KW-0418">Kinase</keyword>
<dbReference type="Pfam" id="PF01687">
    <property type="entry name" value="Flavokinase"/>
    <property type="match status" value="1"/>
</dbReference>
<keyword evidence="5" id="KW-0285">Flavoprotein</keyword>
<evidence type="ECO:0000256" key="2">
    <source>
        <dbReference type="ARBA" id="ARBA00005201"/>
    </source>
</evidence>
<evidence type="ECO:0000256" key="14">
    <source>
        <dbReference type="ARBA" id="ARBA00050912"/>
    </source>
</evidence>
<evidence type="ECO:0000256" key="1">
    <source>
        <dbReference type="ARBA" id="ARBA00001947"/>
    </source>
</evidence>
<evidence type="ECO:0000256" key="5">
    <source>
        <dbReference type="ARBA" id="ARBA00022630"/>
    </source>
</evidence>
<dbReference type="AlphaFoldDB" id="A0A023FHF9"/>
<dbReference type="SUPFAM" id="SSF82114">
    <property type="entry name" value="Riboflavin kinase-like"/>
    <property type="match status" value="1"/>
</dbReference>
<evidence type="ECO:0000256" key="16">
    <source>
        <dbReference type="ARBA" id="ARBA00077632"/>
    </source>
</evidence>
<dbReference type="GO" id="GO:0009398">
    <property type="term" value="P:FMN biosynthetic process"/>
    <property type="evidence" value="ECO:0007669"/>
    <property type="project" value="UniProtKB-UniPathway"/>
</dbReference>
<dbReference type="InterPro" id="IPR015865">
    <property type="entry name" value="Riboflavin_kinase_bac/euk"/>
</dbReference>
<evidence type="ECO:0000256" key="8">
    <source>
        <dbReference type="ARBA" id="ARBA00022723"/>
    </source>
</evidence>
<protein>
    <recommendedName>
        <fullName evidence="4">Riboflavin kinase</fullName>
        <ecNumber evidence="3">2.7.1.26</ecNumber>
    </recommendedName>
    <alternativeName>
        <fullName evidence="16">ATP:riboflavin 5'-phosphotransferase</fullName>
    </alternativeName>
    <alternativeName>
        <fullName evidence="13">Flavokinase</fullName>
    </alternativeName>
</protein>
<dbReference type="SMART" id="SM00904">
    <property type="entry name" value="Flavokinase"/>
    <property type="match status" value="1"/>
</dbReference>
<keyword evidence="9" id="KW-0547">Nucleotide-binding</keyword>
<name>A0A023FHF9_AMBCJ</name>
<evidence type="ECO:0000313" key="18">
    <source>
        <dbReference type="EMBL" id="JAC20475.1"/>
    </source>
</evidence>
<dbReference type="GO" id="GO:0005524">
    <property type="term" value="F:ATP binding"/>
    <property type="evidence" value="ECO:0007669"/>
    <property type="project" value="UniProtKB-KW"/>
</dbReference>
<accession>A0A023FHF9</accession>
<dbReference type="GO" id="GO:0008531">
    <property type="term" value="F:riboflavin kinase activity"/>
    <property type="evidence" value="ECO:0007669"/>
    <property type="project" value="UniProtKB-EC"/>
</dbReference>